<comment type="caution">
    <text evidence="2">The sequence shown here is derived from an EMBL/GenBank/DDBJ whole genome shotgun (WGS) entry which is preliminary data.</text>
</comment>
<name>A0ABU1MNP3_9SPHN</name>
<reference evidence="2 3" key="1">
    <citation type="submission" date="2023-07" db="EMBL/GenBank/DDBJ databases">
        <title>Sorghum-associated microbial communities from plants grown in Nebraska, USA.</title>
        <authorList>
            <person name="Schachtman D."/>
        </authorList>
    </citation>
    <scope>NUCLEOTIDE SEQUENCE [LARGE SCALE GENOMIC DNA]</scope>
    <source>
        <strain evidence="2 3">DS1027</strain>
    </source>
</reference>
<accession>A0ABU1MNP3</accession>
<gene>
    <name evidence="2" type="ORF">J2792_002848</name>
</gene>
<evidence type="ECO:0000259" key="1">
    <source>
        <dbReference type="Pfam" id="PF20109"/>
    </source>
</evidence>
<dbReference type="InterPro" id="IPR045465">
    <property type="entry name" value="Trans_reg_dom"/>
</dbReference>
<dbReference type="Pfam" id="PF20109">
    <property type="entry name" value="Trans_reg_dom"/>
    <property type="match status" value="1"/>
</dbReference>
<organism evidence="2 3">
    <name type="scientific">Novosphingobium capsulatum</name>
    <dbReference type="NCBI Taxonomy" id="13688"/>
    <lineage>
        <taxon>Bacteria</taxon>
        <taxon>Pseudomonadati</taxon>
        <taxon>Pseudomonadota</taxon>
        <taxon>Alphaproteobacteria</taxon>
        <taxon>Sphingomonadales</taxon>
        <taxon>Sphingomonadaceae</taxon>
        <taxon>Novosphingobium</taxon>
    </lineage>
</organism>
<protein>
    <recommendedName>
        <fullName evidence="1">Transcriptional regulator-like domain-containing protein</fullName>
    </recommendedName>
</protein>
<evidence type="ECO:0000313" key="3">
    <source>
        <dbReference type="Proteomes" id="UP001184150"/>
    </source>
</evidence>
<keyword evidence="3" id="KW-1185">Reference proteome</keyword>
<dbReference type="Proteomes" id="UP001184150">
    <property type="component" value="Unassembled WGS sequence"/>
</dbReference>
<evidence type="ECO:0000313" key="2">
    <source>
        <dbReference type="EMBL" id="MDR6511965.1"/>
    </source>
</evidence>
<dbReference type="RefSeq" id="WP_169050165.1">
    <property type="nucleotide sequence ID" value="NZ_JAVDRD010000007.1"/>
</dbReference>
<feature type="domain" description="Transcriptional regulator-like" evidence="1">
    <location>
        <begin position="9"/>
        <end position="50"/>
    </location>
</feature>
<dbReference type="EMBL" id="JAVDRD010000007">
    <property type="protein sequence ID" value="MDR6511965.1"/>
    <property type="molecule type" value="Genomic_DNA"/>
</dbReference>
<sequence length="54" mass="6354">MVVPEPARDFAGYAQEFLRRNEAYRAAWRGMQRHTLARRKEQARAWGLAFSSRS</sequence>
<proteinExistence type="predicted"/>